<accession>A0AAD7CQ88</accession>
<reference evidence="1" key="1">
    <citation type="submission" date="2023-03" db="EMBL/GenBank/DDBJ databases">
        <title>Massive genome expansion in bonnet fungi (Mycena s.s.) driven by repeated elements and novel gene families across ecological guilds.</title>
        <authorList>
            <consortium name="Lawrence Berkeley National Laboratory"/>
            <person name="Harder C.B."/>
            <person name="Miyauchi S."/>
            <person name="Viragh M."/>
            <person name="Kuo A."/>
            <person name="Thoen E."/>
            <person name="Andreopoulos B."/>
            <person name="Lu D."/>
            <person name="Skrede I."/>
            <person name="Drula E."/>
            <person name="Henrissat B."/>
            <person name="Morin E."/>
            <person name="Kohler A."/>
            <person name="Barry K."/>
            <person name="LaButti K."/>
            <person name="Morin E."/>
            <person name="Salamov A."/>
            <person name="Lipzen A."/>
            <person name="Mereny Z."/>
            <person name="Hegedus B."/>
            <person name="Baldrian P."/>
            <person name="Stursova M."/>
            <person name="Weitz H."/>
            <person name="Taylor A."/>
            <person name="Grigoriev I.V."/>
            <person name="Nagy L.G."/>
            <person name="Martin F."/>
            <person name="Kauserud H."/>
        </authorList>
    </citation>
    <scope>NUCLEOTIDE SEQUENCE</scope>
    <source>
        <strain evidence="1">CBHHK067</strain>
    </source>
</reference>
<protein>
    <submittedName>
        <fullName evidence="1">Uncharacterized protein</fullName>
    </submittedName>
</protein>
<feature type="non-terminal residue" evidence="1">
    <location>
        <position position="103"/>
    </location>
</feature>
<dbReference type="Proteomes" id="UP001221757">
    <property type="component" value="Unassembled WGS sequence"/>
</dbReference>
<evidence type="ECO:0000313" key="2">
    <source>
        <dbReference type="Proteomes" id="UP001221757"/>
    </source>
</evidence>
<feature type="non-terminal residue" evidence="1">
    <location>
        <position position="1"/>
    </location>
</feature>
<evidence type="ECO:0000313" key="1">
    <source>
        <dbReference type="EMBL" id="KAJ7657938.1"/>
    </source>
</evidence>
<gene>
    <name evidence="1" type="ORF">B0H17DRAFT_874669</name>
</gene>
<sequence>GGQNQYMCYPGIQIMSIDSEEACSVSACCAVLAHFPCLVHHNDLDKICKSFEFLQPVGLHATENFFWSLPNSDPYSANSYDLLYSDESRKWGKHLCLLLLEVL</sequence>
<dbReference type="AlphaFoldDB" id="A0AAD7CQ88"/>
<name>A0AAD7CQ88_MYCRO</name>
<proteinExistence type="predicted"/>
<organism evidence="1 2">
    <name type="scientific">Mycena rosella</name>
    <name type="common">Pink bonnet</name>
    <name type="synonym">Agaricus rosellus</name>
    <dbReference type="NCBI Taxonomy" id="1033263"/>
    <lineage>
        <taxon>Eukaryota</taxon>
        <taxon>Fungi</taxon>
        <taxon>Dikarya</taxon>
        <taxon>Basidiomycota</taxon>
        <taxon>Agaricomycotina</taxon>
        <taxon>Agaricomycetes</taxon>
        <taxon>Agaricomycetidae</taxon>
        <taxon>Agaricales</taxon>
        <taxon>Marasmiineae</taxon>
        <taxon>Mycenaceae</taxon>
        <taxon>Mycena</taxon>
    </lineage>
</organism>
<keyword evidence="2" id="KW-1185">Reference proteome</keyword>
<dbReference type="EMBL" id="JARKIE010000286">
    <property type="protein sequence ID" value="KAJ7657938.1"/>
    <property type="molecule type" value="Genomic_DNA"/>
</dbReference>
<comment type="caution">
    <text evidence="1">The sequence shown here is derived from an EMBL/GenBank/DDBJ whole genome shotgun (WGS) entry which is preliminary data.</text>
</comment>